<keyword evidence="4" id="KW-1185">Reference proteome</keyword>
<dbReference type="InterPro" id="IPR018946">
    <property type="entry name" value="PhoD-like_MPP"/>
</dbReference>
<accession>A0A1H6KLF3</accession>
<sequence>MHDGAMPEVRVGPLLRHVGTTDATVWVETDKPCEVEVLGSRADTFEVEGHHFAIVCITDLDPDREHPYDVRLDGRTAWPPSDYEFPAPRIRLMPRDGSLRLLFGSCRASAPHRPPYTYQHWWHPKGQGIDVLRTYGQRMLRQPSAMWPDALLMMGDQLYADQVNDTIKDLVAEREVHANGPVEVLEDFEEYCIGYWDAWSDPVVRWMLSTLPTSMMFDDHEINDKWNTSQAWLEEKRKTDWYQTRIIGGLMAYWVYQHLGNMSPDELAKDETFQRVIETRNGLEPIRELAQMAEKDDGASYFSMCRDLGSTRLIVADARTGRQLRPGQRKIMTDEEWNWITAKVDGHYDHLLFASSLPMLLPYGMHHIEAWSEAVTDGAWGRRLCGVGEKVRITANLDHWACFQDSYRKFEDLVIDVATGRRGTAPQSMVAFGGDVHHCWVSEVSLPEDAPPATTKVWQVVCSGLRKEPSAVERVVLRLGHTRVAERFGKLLAKTVDVGAPRLRWRPVTMPHFRNQIGTLEIAGGEMGVRIEKVTGGWRKPHLTAVIEHKLL</sequence>
<protein>
    <submittedName>
        <fullName evidence="3">Phosphodiesterase/alkaline phosphatase D</fullName>
    </submittedName>
</protein>
<dbReference type="PANTHER" id="PTHR37031">
    <property type="entry name" value="METALLOPHOSPHATASE BINDING DOMAIN PROTEIN"/>
    <property type="match status" value="1"/>
</dbReference>
<evidence type="ECO:0000313" key="3">
    <source>
        <dbReference type="EMBL" id="SEH74553.1"/>
    </source>
</evidence>
<dbReference type="Gene3D" id="3.60.21.70">
    <property type="entry name" value="PhoD-like phosphatase"/>
    <property type="match status" value="1"/>
</dbReference>
<evidence type="ECO:0000259" key="2">
    <source>
        <dbReference type="Pfam" id="PF25077"/>
    </source>
</evidence>
<proteinExistence type="predicted"/>
<dbReference type="PANTHER" id="PTHR37031:SF2">
    <property type="entry name" value="PHOD-LIKE PHOSPHATASE METALLOPHOSPHATASE DOMAIN-CONTAINING PROTEIN"/>
    <property type="match status" value="1"/>
</dbReference>
<dbReference type="InterPro" id="IPR038607">
    <property type="entry name" value="PhoD-like_sf"/>
</dbReference>
<dbReference type="STRING" id="370526.SAMN04489835_3575"/>
<feature type="domain" description="PhoD-like phosphatase metallophosphatase" evidence="1">
    <location>
        <begin position="141"/>
        <end position="467"/>
    </location>
</feature>
<gene>
    <name evidence="3" type="ORF">SAMN04489835_3575</name>
</gene>
<dbReference type="Proteomes" id="UP000182915">
    <property type="component" value="Chromosome I"/>
</dbReference>
<dbReference type="EMBL" id="LT629971">
    <property type="protein sequence ID" value="SEH74553.1"/>
    <property type="molecule type" value="Genomic_DNA"/>
</dbReference>
<dbReference type="AlphaFoldDB" id="A0A1H6KLF3"/>
<reference evidence="4" key="1">
    <citation type="submission" date="2016-10" db="EMBL/GenBank/DDBJ databases">
        <authorList>
            <person name="Varghese N."/>
            <person name="Submissions S."/>
        </authorList>
    </citation>
    <scope>NUCLEOTIDE SEQUENCE [LARGE SCALE GENOMIC DNA]</scope>
    <source>
        <strain evidence="4">DSM 45405</strain>
    </source>
</reference>
<dbReference type="Pfam" id="PF25077">
    <property type="entry name" value="DUF7800"/>
    <property type="match status" value="1"/>
</dbReference>
<evidence type="ECO:0000259" key="1">
    <source>
        <dbReference type="Pfam" id="PF09423"/>
    </source>
</evidence>
<name>A0A1H6KLF3_MYCRU</name>
<feature type="domain" description="DUF7800" evidence="2">
    <location>
        <begin position="6"/>
        <end position="90"/>
    </location>
</feature>
<dbReference type="Pfam" id="PF09423">
    <property type="entry name" value="PhoD"/>
    <property type="match status" value="1"/>
</dbReference>
<evidence type="ECO:0000313" key="4">
    <source>
        <dbReference type="Proteomes" id="UP000182915"/>
    </source>
</evidence>
<dbReference type="InterPro" id="IPR056702">
    <property type="entry name" value="DUF7800"/>
</dbReference>
<organism evidence="3 4">
    <name type="scientific">Mycolicibacterium rutilum</name>
    <name type="common">Mycobacterium rutilum</name>
    <dbReference type="NCBI Taxonomy" id="370526"/>
    <lineage>
        <taxon>Bacteria</taxon>
        <taxon>Bacillati</taxon>
        <taxon>Actinomycetota</taxon>
        <taxon>Actinomycetes</taxon>
        <taxon>Mycobacteriales</taxon>
        <taxon>Mycobacteriaceae</taxon>
        <taxon>Mycolicibacterium</taxon>
    </lineage>
</organism>